<name>A0A2Z7D970_9LAMI</name>
<evidence type="ECO:0000256" key="4">
    <source>
        <dbReference type="ARBA" id="ARBA00023242"/>
    </source>
</evidence>
<dbReference type="OrthoDB" id="1727057at2759"/>
<accession>A0A2Z7D970</accession>
<evidence type="ECO:0000256" key="3">
    <source>
        <dbReference type="ARBA" id="ARBA00023163"/>
    </source>
</evidence>
<keyword evidence="4" id="KW-0539">Nucleus</keyword>
<dbReference type="AlphaFoldDB" id="A0A2Z7D970"/>
<dbReference type="InterPro" id="IPR003441">
    <property type="entry name" value="NAC-dom"/>
</dbReference>
<dbReference type="Gene3D" id="2.170.150.80">
    <property type="entry name" value="NAC domain"/>
    <property type="match status" value="1"/>
</dbReference>
<organism evidence="7 8">
    <name type="scientific">Dorcoceras hygrometricum</name>
    <dbReference type="NCBI Taxonomy" id="472368"/>
    <lineage>
        <taxon>Eukaryota</taxon>
        <taxon>Viridiplantae</taxon>
        <taxon>Streptophyta</taxon>
        <taxon>Embryophyta</taxon>
        <taxon>Tracheophyta</taxon>
        <taxon>Spermatophyta</taxon>
        <taxon>Magnoliopsida</taxon>
        <taxon>eudicotyledons</taxon>
        <taxon>Gunneridae</taxon>
        <taxon>Pentapetalae</taxon>
        <taxon>asterids</taxon>
        <taxon>lamiids</taxon>
        <taxon>Lamiales</taxon>
        <taxon>Gesneriaceae</taxon>
        <taxon>Didymocarpoideae</taxon>
        <taxon>Trichosporeae</taxon>
        <taxon>Loxocarpinae</taxon>
        <taxon>Dorcoceras</taxon>
    </lineage>
</organism>
<dbReference type="PANTHER" id="PTHR31719">
    <property type="entry name" value="NAC TRANSCRIPTION FACTOR 56"/>
    <property type="match status" value="1"/>
</dbReference>
<feature type="domain" description="NAC" evidence="6">
    <location>
        <begin position="59"/>
        <end position="213"/>
    </location>
</feature>
<dbReference type="InterPro" id="IPR036093">
    <property type="entry name" value="NAC_dom_sf"/>
</dbReference>
<reference evidence="7 8" key="1">
    <citation type="journal article" date="2015" name="Proc. Natl. Acad. Sci. U.S.A.">
        <title>The resurrection genome of Boea hygrometrica: A blueprint for survival of dehydration.</title>
        <authorList>
            <person name="Xiao L."/>
            <person name="Yang G."/>
            <person name="Zhang L."/>
            <person name="Yang X."/>
            <person name="Zhao S."/>
            <person name="Ji Z."/>
            <person name="Zhou Q."/>
            <person name="Hu M."/>
            <person name="Wang Y."/>
            <person name="Chen M."/>
            <person name="Xu Y."/>
            <person name="Jin H."/>
            <person name="Xiao X."/>
            <person name="Hu G."/>
            <person name="Bao F."/>
            <person name="Hu Y."/>
            <person name="Wan P."/>
            <person name="Li L."/>
            <person name="Deng X."/>
            <person name="Kuang T."/>
            <person name="Xiang C."/>
            <person name="Zhu J.K."/>
            <person name="Oliver M.J."/>
            <person name="He Y."/>
        </authorList>
    </citation>
    <scope>NUCLEOTIDE SEQUENCE [LARGE SCALE GENOMIC DNA]</scope>
    <source>
        <strain evidence="8">cv. XS01</strain>
    </source>
</reference>
<evidence type="ECO:0000313" key="8">
    <source>
        <dbReference type="Proteomes" id="UP000250235"/>
    </source>
</evidence>
<dbReference type="Pfam" id="PF02365">
    <property type="entry name" value="NAM"/>
    <property type="match status" value="1"/>
</dbReference>
<dbReference type="SUPFAM" id="SSF101941">
    <property type="entry name" value="NAC domain"/>
    <property type="match status" value="1"/>
</dbReference>
<sequence length="266" mass="30211">MESDHQSPTAANPNRGGALNIEGTLAVGEVLRADVYRPNKQLVTYHRRITDGGYVAVHISSGFRFLPKDEELITDYLNKKINGEDSPCIRMISTINIYRHSPEELAGLHQSLGDEEWYFFSSRERKYANGSRPDRAAGNGYWKATAADKKIHQNAELVGTRKFLVFYEGRPPNGRKTKWIMHEFVSAKQPARQRTGPNDMRLDDCVLCRIHRSEYSTKRPEKQSSGAASECGKSCKKNQAAPKRARTELQDTDKHLNPVLMLYSWL</sequence>
<evidence type="ECO:0000256" key="2">
    <source>
        <dbReference type="ARBA" id="ARBA00023125"/>
    </source>
</evidence>
<keyword evidence="2" id="KW-0238">DNA-binding</keyword>
<protein>
    <recommendedName>
        <fullName evidence="6">NAC domain-containing protein</fullName>
    </recommendedName>
</protein>
<dbReference type="GO" id="GO:0003677">
    <property type="term" value="F:DNA binding"/>
    <property type="evidence" value="ECO:0007669"/>
    <property type="project" value="UniProtKB-KW"/>
</dbReference>
<evidence type="ECO:0000259" key="6">
    <source>
        <dbReference type="PROSITE" id="PS51005"/>
    </source>
</evidence>
<keyword evidence="1" id="KW-0805">Transcription regulation</keyword>
<evidence type="ECO:0000256" key="1">
    <source>
        <dbReference type="ARBA" id="ARBA00023015"/>
    </source>
</evidence>
<dbReference type="Proteomes" id="UP000250235">
    <property type="component" value="Unassembled WGS sequence"/>
</dbReference>
<dbReference type="EMBL" id="KQ988234">
    <property type="protein sequence ID" value="KZV56170.1"/>
    <property type="molecule type" value="Genomic_DNA"/>
</dbReference>
<feature type="region of interest" description="Disordered" evidence="5">
    <location>
        <begin position="217"/>
        <end position="250"/>
    </location>
</feature>
<dbReference type="GO" id="GO:0006355">
    <property type="term" value="P:regulation of DNA-templated transcription"/>
    <property type="evidence" value="ECO:0007669"/>
    <property type="project" value="InterPro"/>
</dbReference>
<keyword evidence="3" id="KW-0804">Transcription</keyword>
<evidence type="ECO:0000256" key="5">
    <source>
        <dbReference type="SAM" id="MobiDB-lite"/>
    </source>
</evidence>
<gene>
    <name evidence="7" type="ORF">F511_19753</name>
</gene>
<evidence type="ECO:0000313" key="7">
    <source>
        <dbReference type="EMBL" id="KZV56170.1"/>
    </source>
</evidence>
<proteinExistence type="predicted"/>
<dbReference type="PROSITE" id="PS51005">
    <property type="entry name" value="NAC"/>
    <property type="match status" value="1"/>
</dbReference>
<keyword evidence="8" id="KW-1185">Reference proteome</keyword>
<dbReference type="PANTHER" id="PTHR31719:SF94">
    <property type="entry name" value="PROTEIN ATAF2"/>
    <property type="match status" value="1"/>
</dbReference>